<name>A0AAV7KT10_PLEWA</name>
<organism evidence="2 3">
    <name type="scientific">Pleurodeles waltl</name>
    <name type="common">Iberian ribbed newt</name>
    <dbReference type="NCBI Taxonomy" id="8319"/>
    <lineage>
        <taxon>Eukaryota</taxon>
        <taxon>Metazoa</taxon>
        <taxon>Chordata</taxon>
        <taxon>Craniata</taxon>
        <taxon>Vertebrata</taxon>
        <taxon>Euteleostomi</taxon>
        <taxon>Amphibia</taxon>
        <taxon>Batrachia</taxon>
        <taxon>Caudata</taxon>
        <taxon>Salamandroidea</taxon>
        <taxon>Salamandridae</taxon>
        <taxon>Pleurodelinae</taxon>
        <taxon>Pleurodeles</taxon>
    </lineage>
</organism>
<gene>
    <name evidence="2" type="ORF">NDU88_001507</name>
</gene>
<proteinExistence type="predicted"/>
<accession>A0AAV7KT10</accession>
<dbReference type="Proteomes" id="UP001066276">
    <property type="component" value="Chromosome 12"/>
</dbReference>
<keyword evidence="3" id="KW-1185">Reference proteome</keyword>
<evidence type="ECO:0000313" key="3">
    <source>
        <dbReference type="Proteomes" id="UP001066276"/>
    </source>
</evidence>
<dbReference type="AlphaFoldDB" id="A0AAV7KT10"/>
<sequence length="88" mass="10200">MAMLRNFQDRDDILKQACAHGSWQLIDHERLYFFTPAVEAWAWLESKDCPPRGSHWEKRIVGIDRGRNASRNANPEQPQPGAKKKLRG</sequence>
<feature type="region of interest" description="Disordered" evidence="1">
    <location>
        <begin position="63"/>
        <end position="88"/>
    </location>
</feature>
<evidence type="ECO:0000256" key="1">
    <source>
        <dbReference type="SAM" id="MobiDB-lite"/>
    </source>
</evidence>
<protein>
    <submittedName>
        <fullName evidence="2">Uncharacterized protein</fullName>
    </submittedName>
</protein>
<reference evidence="2" key="1">
    <citation type="journal article" date="2022" name="bioRxiv">
        <title>Sequencing and chromosome-scale assembly of the giantPleurodeles waltlgenome.</title>
        <authorList>
            <person name="Brown T."/>
            <person name="Elewa A."/>
            <person name="Iarovenko S."/>
            <person name="Subramanian E."/>
            <person name="Araus A.J."/>
            <person name="Petzold A."/>
            <person name="Susuki M."/>
            <person name="Suzuki K.-i.T."/>
            <person name="Hayashi T."/>
            <person name="Toyoda A."/>
            <person name="Oliveira C."/>
            <person name="Osipova E."/>
            <person name="Leigh N.D."/>
            <person name="Simon A."/>
            <person name="Yun M.H."/>
        </authorList>
    </citation>
    <scope>NUCLEOTIDE SEQUENCE</scope>
    <source>
        <strain evidence="2">20211129_DDA</strain>
        <tissue evidence="2">Liver</tissue>
    </source>
</reference>
<dbReference type="EMBL" id="JANPWB010000016">
    <property type="protein sequence ID" value="KAJ1081325.1"/>
    <property type="molecule type" value="Genomic_DNA"/>
</dbReference>
<comment type="caution">
    <text evidence="2">The sequence shown here is derived from an EMBL/GenBank/DDBJ whole genome shotgun (WGS) entry which is preliminary data.</text>
</comment>
<evidence type="ECO:0000313" key="2">
    <source>
        <dbReference type="EMBL" id="KAJ1081325.1"/>
    </source>
</evidence>